<dbReference type="EMBL" id="UINC01028593">
    <property type="protein sequence ID" value="SVB09844.1"/>
    <property type="molecule type" value="Genomic_DNA"/>
</dbReference>
<dbReference type="InterPro" id="IPR050099">
    <property type="entry name" value="SIS_GmhA/DiaA_subfam"/>
</dbReference>
<protein>
    <recommendedName>
        <fullName evidence="1">SIS domain-containing protein</fullName>
    </recommendedName>
</protein>
<evidence type="ECO:0000313" key="2">
    <source>
        <dbReference type="EMBL" id="SVB09844.1"/>
    </source>
</evidence>
<dbReference type="GO" id="GO:1901135">
    <property type="term" value="P:carbohydrate derivative metabolic process"/>
    <property type="evidence" value="ECO:0007669"/>
    <property type="project" value="InterPro"/>
</dbReference>
<feature type="domain" description="SIS" evidence="1">
    <location>
        <begin position="30"/>
        <end position="187"/>
    </location>
</feature>
<dbReference type="AlphaFoldDB" id="A0A382B887"/>
<reference evidence="2" key="1">
    <citation type="submission" date="2018-05" db="EMBL/GenBank/DDBJ databases">
        <authorList>
            <person name="Lanie J.A."/>
            <person name="Ng W.-L."/>
            <person name="Kazmierczak K.M."/>
            <person name="Andrzejewski T.M."/>
            <person name="Davidsen T.M."/>
            <person name="Wayne K.J."/>
            <person name="Tettelin H."/>
            <person name="Glass J.I."/>
            <person name="Rusch D."/>
            <person name="Podicherti R."/>
            <person name="Tsui H.-C.T."/>
            <person name="Winkler M.E."/>
        </authorList>
    </citation>
    <scope>NUCLEOTIDE SEQUENCE</scope>
</reference>
<dbReference type="PANTHER" id="PTHR30390:SF6">
    <property type="entry name" value="DNAA INITIATOR-ASSOCIATING PROTEIN DIAA"/>
    <property type="match status" value="1"/>
</dbReference>
<dbReference type="Pfam" id="PF13580">
    <property type="entry name" value="SIS_2"/>
    <property type="match status" value="1"/>
</dbReference>
<organism evidence="2">
    <name type="scientific">marine metagenome</name>
    <dbReference type="NCBI Taxonomy" id="408172"/>
    <lineage>
        <taxon>unclassified sequences</taxon>
        <taxon>metagenomes</taxon>
        <taxon>ecological metagenomes</taxon>
    </lineage>
</organism>
<dbReference type="SUPFAM" id="SSF53697">
    <property type="entry name" value="SIS domain"/>
    <property type="match status" value="1"/>
</dbReference>
<proteinExistence type="predicted"/>
<dbReference type="InterPro" id="IPR035461">
    <property type="entry name" value="GmhA/DiaA"/>
</dbReference>
<evidence type="ECO:0000259" key="1">
    <source>
        <dbReference type="PROSITE" id="PS51464"/>
    </source>
</evidence>
<dbReference type="Gene3D" id="3.40.50.10490">
    <property type="entry name" value="Glucose-6-phosphate isomerase like protein, domain 1"/>
    <property type="match status" value="1"/>
</dbReference>
<dbReference type="GO" id="GO:0097367">
    <property type="term" value="F:carbohydrate derivative binding"/>
    <property type="evidence" value="ECO:0007669"/>
    <property type="project" value="InterPro"/>
</dbReference>
<dbReference type="InterPro" id="IPR001347">
    <property type="entry name" value="SIS_dom"/>
</dbReference>
<accession>A0A382B887</accession>
<dbReference type="InterPro" id="IPR046348">
    <property type="entry name" value="SIS_dom_sf"/>
</dbReference>
<sequence length="198" mass="21481">MSYIIEHLAEAAQVLQKLDIDSIEQMTDILVETRESGGRLFILGVGGSAANASHAVNDFRKICGIEAYAPTDNVSELTARTNDEGWESVFVEWLKGSRLNAKDCIFVFSVGGGNKEKNVSANLVHALVYAKEQQAKIVGVVGRDGGYTAQVADVCCLIPVVNPANTTPHTEAFHAVIWHALVSHPKLKTTETKWESVC</sequence>
<dbReference type="CDD" id="cd05006">
    <property type="entry name" value="SIS_GmhA"/>
    <property type="match status" value="1"/>
</dbReference>
<dbReference type="PANTHER" id="PTHR30390">
    <property type="entry name" value="SEDOHEPTULOSE 7-PHOSPHATE ISOMERASE / DNAA INITIATOR-ASSOCIATING FACTOR FOR REPLICATION INITIATION"/>
    <property type="match status" value="1"/>
</dbReference>
<name>A0A382B887_9ZZZZ</name>
<dbReference type="PROSITE" id="PS51464">
    <property type="entry name" value="SIS"/>
    <property type="match status" value="1"/>
</dbReference>
<gene>
    <name evidence="2" type="ORF">METZ01_LOCUS162698</name>
</gene>